<organism evidence="2 3">
    <name type="scientific">Pseudomonas lactis</name>
    <dbReference type="NCBI Taxonomy" id="1615674"/>
    <lineage>
        <taxon>Bacteria</taxon>
        <taxon>Pseudomonadati</taxon>
        <taxon>Pseudomonadota</taxon>
        <taxon>Gammaproteobacteria</taxon>
        <taxon>Pseudomonadales</taxon>
        <taxon>Pseudomonadaceae</taxon>
        <taxon>Pseudomonas</taxon>
    </lineage>
</organism>
<dbReference type="AlphaFoldDB" id="I4KES1"/>
<dbReference type="EMBL" id="AHPN01000001">
    <property type="protein sequence ID" value="EIK63211.1"/>
    <property type="molecule type" value="Genomic_DNA"/>
</dbReference>
<accession>I4KES1</accession>
<proteinExistence type="predicted"/>
<dbReference type="Proteomes" id="UP000003213">
    <property type="component" value="Chromosome"/>
</dbReference>
<dbReference type="HOGENOM" id="CLU_3029061_0_0_6"/>
<evidence type="ECO:0000256" key="1">
    <source>
        <dbReference type="SAM" id="Phobius"/>
    </source>
</evidence>
<evidence type="ECO:0000313" key="2">
    <source>
        <dbReference type="EMBL" id="EIK63211.1"/>
    </source>
</evidence>
<sequence>MFSHEGTALELLVLVFGVTGLLLIAWFIHHQYELRSRKNVKKQHASGQQREAQSR</sequence>
<keyword evidence="1" id="KW-1133">Transmembrane helix</keyword>
<name>I4KES1_9PSED</name>
<protein>
    <submittedName>
        <fullName evidence="2">Uncharacterized protein</fullName>
    </submittedName>
</protein>
<keyword evidence="1" id="KW-0812">Transmembrane</keyword>
<dbReference type="PATRIC" id="fig|1038924.3.peg.2742"/>
<reference evidence="2 3" key="1">
    <citation type="journal article" date="2012" name="PLoS Genet.">
        <title>Comparative Genomics of Plant-Associated Pseudomonas spp.: Insights into Diversity and Inheritance of Traits Involved in Multitrophic Interactions.</title>
        <authorList>
            <person name="Loper J.E."/>
            <person name="Hassan K.A."/>
            <person name="Mavrodi D.V."/>
            <person name="Davis E.W.II."/>
            <person name="Lim C.K."/>
            <person name="Shaffer B.T."/>
            <person name="Elbourne L.D."/>
            <person name="Stockwell V.O."/>
            <person name="Hartney S.L."/>
            <person name="Breakwell K."/>
            <person name="Henkels M.D."/>
            <person name="Tetu S.G."/>
            <person name="Rangel L.I."/>
            <person name="Kidarsa T.A."/>
            <person name="Wilson N.L."/>
            <person name="van de Mortel J.E."/>
            <person name="Song C."/>
            <person name="Blumhagen R."/>
            <person name="Radune D."/>
            <person name="Hostetler J.B."/>
            <person name="Brinkac L.M."/>
            <person name="Durkin A.S."/>
            <person name="Kluepfel D.A."/>
            <person name="Wechter W.P."/>
            <person name="Anderson A.J."/>
            <person name="Kim Y.C."/>
            <person name="Pierson L.S.III."/>
            <person name="Pierson E.A."/>
            <person name="Lindow S.E."/>
            <person name="Kobayashi D.Y."/>
            <person name="Raaijmakers J.M."/>
            <person name="Weller D.M."/>
            <person name="Thomashow L.S."/>
            <person name="Allen A.E."/>
            <person name="Paulsen I.T."/>
        </authorList>
    </citation>
    <scope>NUCLEOTIDE SEQUENCE [LARGE SCALE GENOMIC DNA]</scope>
    <source>
        <strain evidence="2 3">SS101</strain>
    </source>
</reference>
<feature type="transmembrane region" description="Helical" evidence="1">
    <location>
        <begin position="6"/>
        <end position="28"/>
    </location>
</feature>
<dbReference type="RefSeq" id="WP_003191564.1">
    <property type="nucleotide sequence ID" value="NZ_BSCR01000035.1"/>
</dbReference>
<gene>
    <name evidence="2" type="ORF">PflSS101_2849</name>
</gene>
<comment type="caution">
    <text evidence="2">The sequence shown here is derived from an EMBL/GenBank/DDBJ whole genome shotgun (WGS) entry which is preliminary data.</text>
</comment>
<evidence type="ECO:0000313" key="3">
    <source>
        <dbReference type="Proteomes" id="UP000003213"/>
    </source>
</evidence>
<keyword evidence="1" id="KW-0472">Membrane</keyword>